<organism evidence="1 2">
    <name type="scientific">Musa troglodytarum</name>
    <name type="common">fe'i banana</name>
    <dbReference type="NCBI Taxonomy" id="320322"/>
    <lineage>
        <taxon>Eukaryota</taxon>
        <taxon>Viridiplantae</taxon>
        <taxon>Streptophyta</taxon>
        <taxon>Embryophyta</taxon>
        <taxon>Tracheophyta</taxon>
        <taxon>Spermatophyta</taxon>
        <taxon>Magnoliopsida</taxon>
        <taxon>Liliopsida</taxon>
        <taxon>Zingiberales</taxon>
        <taxon>Musaceae</taxon>
        <taxon>Musa</taxon>
    </lineage>
</organism>
<evidence type="ECO:0000313" key="2">
    <source>
        <dbReference type="Proteomes" id="UP001055439"/>
    </source>
</evidence>
<gene>
    <name evidence="1" type="ORF">MUK42_25116</name>
</gene>
<proteinExistence type="predicted"/>
<evidence type="ECO:0000313" key="1">
    <source>
        <dbReference type="EMBL" id="URE33675.1"/>
    </source>
</evidence>
<dbReference type="OrthoDB" id="1936278at2759"/>
<name>A0A9E7HHC5_9LILI</name>
<keyword evidence="2" id="KW-1185">Reference proteome</keyword>
<dbReference type="AlphaFoldDB" id="A0A9E7HHC5"/>
<protein>
    <submittedName>
        <fullName evidence="1">Uncharacterized protein</fullName>
    </submittedName>
</protein>
<dbReference type="Proteomes" id="UP001055439">
    <property type="component" value="Chromosome 8"/>
</dbReference>
<reference evidence="1" key="1">
    <citation type="submission" date="2022-05" db="EMBL/GenBank/DDBJ databases">
        <title>The Musa troglodytarum L. genome provides insights into the mechanism of non-climacteric behaviour and enrichment of carotenoids.</title>
        <authorList>
            <person name="Wang J."/>
        </authorList>
    </citation>
    <scope>NUCLEOTIDE SEQUENCE</scope>
    <source>
        <tissue evidence="1">Leaf</tissue>
    </source>
</reference>
<accession>A0A9E7HHC5</accession>
<dbReference type="EMBL" id="CP097510">
    <property type="protein sequence ID" value="URE33675.1"/>
    <property type="molecule type" value="Genomic_DNA"/>
</dbReference>
<sequence length="31" mass="3263">MAVLALPAPRGWLARATSRCTHGRGGGLWCP</sequence>